<organism evidence="1 2">
    <name type="scientific">Hordeum vulgare subsp. vulgare</name>
    <name type="common">Domesticated barley</name>
    <dbReference type="NCBI Taxonomy" id="112509"/>
    <lineage>
        <taxon>Eukaryota</taxon>
        <taxon>Viridiplantae</taxon>
        <taxon>Streptophyta</taxon>
        <taxon>Embryophyta</taxon>
        <taxon>Tracheophyta</taxon>
        <taxon>Spermatophyta</taxon>
        <taxon>Magnoliopsida</taxon>
        <taxon>Liliopsida</taxon>
        <taxon>Poales</taxon>
        <taxon>Poaceae</taxon>
        <taxon>BOP clade</taxon>
        <taxon>Pooideae</taxon>
        <taxon>Triticodae</taxon>
        <taxon>Triticeae</taxon>
        <taxon>Hordeinae</taxon>
        <taxon>Hordeum</taxon>
    </lineage>
</organism>
<reference evidence="1" key="3">
    <citation type="submission" date="2022-01" db="UniProtKB">
        <authorList>
            <consortium name="EnsemblPlants"/>
        </authorList>
    </citation>
    <scope>IDENTIFICATION</scope>
    <source>
        <strain evidence="1">subsp. vulgare</strain>
    </source>
</reference>
<name>A0A8I6WB73_HORVV</name>
<keyword evidence="2" id="KW-1185">Reference proteome</keyword>
<dbReference type="EnsemblPlants" id="HORVU.MOREX.r3.2HG0124770.1">
    <property type="protein sequence ID" value="HORVU.MOREX.r3.2HG0124770.1.CDS1"/>
    <property type="gene ID" value="HORVU.MOREX.r3.2HG0124770"/>
</dbReference>
<sequence>MTPQEKRRKQLCLPTFRRSFSFFVQLASGQFSCGSDSNPLIPLFSYFHSLSSSTNCNCKLQACMQP</sequence>
<reference evidence="1" key="2">
    <citation type="submission" date="2020-10" db="EMBL/GenBank/DDBJ databases">
        <authorList>
            <person name="Scholz U."/>
            <person name="Mascher M."/>
            <person name="Fiebig A."/>
        </authorList>
    </citation>
    <scope>NUCLEOTIDE SEQUENCE [LARGE SCALE GENOMIC DNA]</scope>
    <source>
        <strain evidence="1">cv. Morex</strain>
    </source>
</reference>
<dbReference type="Gramene" id="HORVU.MOREX.r2.2HG0102840.1">
    <property type="protein sequence ID" value="HORVU.MOREX.r2.2HG0102840.1.CDS.1"/>
    <property type="gene ID" value="HORVU.MOREX.r2.2HG0102840"/>
</dbReference>
<proteinExistence type="predicted"/>
<dbReference type="Gramene" id="HORVU.MOREX.r3.2HG0124770.1">
    <property type="protein sequence ID" value="HORVU.MOREX.r3.2HG0124770.1.CDS1"/>
    <property type="gene ID" value="HORVU.MOREX.r3.2HG0124770"/>
</dbReference>
<dbReference type="Proteomes" id="UP000011116">
    <property type="component" value="Chromosome 2H"/>
</dbReference>
<accession>A0A8I6WB73</accession>
<reference evidence="2" key="1">
    <citation type="journal article" date="2012" name="Nature">
        <title>A physical, genetic and functional sequence assembly of the barley genome.</title>
        <authorList>
            <consortium name="The International Barley Genome Sequencing Consortium"/>
            <person name="Mayer K.F."/>
            <person name="Waugh R."/>
            <person name="Brown J.W."/>
            <person name="Schulman A."/>
            <person name="Langridge P."/>
            <person name="Platzer M."/>
            <person name="Fincher G.B."/>
            <person name="Muehlbauer G.J."/>
            <person name="Sato K."/>
            <person name="Close T.J."/>
            <person name="Wise R.P."/>
            <person name="Stein N."/>
        </authorList>
    </citation>
    <scope>NUCLEOTIDE SEQUENCE [LARGE SCALE GENOMIC DNA]</scope>
    <source>
        <strain evidence="2">cv. Morex</strain>
    </source>
</reference>
<evidence type="ECO:0000313" key="2">
    <source>
        <dbReference type="Proteomes" id="UP000011116"/>
    </source>
</evidence>
<protein>
    <submittedName>
        <fullName evidence="1">Uncharacterized protein</fullName>
    </submittedName>
</protein>
<dbReference type="AlphaFoldDB" id="A0A8I6WB73"/>
<evidence type="ECO:0000313" key="1">
    <source>
        <dbReference type="EnsemblPlants" id="HORVU.MOREX.r3.2HG0124770.1.CDS1"/>
    </source>
</evidence>